<proteinExistence type="predicted"/>
<dbReference type="Pfam" id="PF13649">
    <property type="entry name" value="Methyltransf_25"/>
    <property type="match status" value="1"/>
</dbReference>
<keyword evidence="2 4" id="KW-0808">Transferase</keyword>
<dbReference type="PANTHER" id="PTHR43861">
    <property type="entry name" value="TRANS-ACONITATE 2-METHYLTRANSFERASE-RELATED"/>
    <property type="match status" value="1"/>
</dbReference>
<protein>
    <submittedName>
        <fullName evidence="4">Class I SAM-dependent methyltransferase</fullName>
        <ecNumber evidence="4">2.1.1.-</ecNumber>
    </submittedName>
</protein>
<evidence type="ECO:0000259" key="3">
    <source>
        <dbReference type="Pfam" id="PF13649"/>
    </source>
</evidence>
<dbReference type="Gene3D" id="3.40.50.150">
    <property type="entry name" value="Vaccinia Virus protein VP39"/>
    <property type="match status" value="1"/>
</dbReference>
<dbReference type="RefSeq" id="WP_377721094.1">
    <property type="nucleotide sequence ID" value="NZ_JBHSAM010000033.1"/>
</dbReference>
<feature type="domain" description="Methyltransferase" evidence="3">
    <location>
        <begin position="24"/>
        <end position="120"/>
    </location>
</feature>
<evidence type="ECO:0000256" key="1">
    <source>
        <dbReference type="ARBA" id="ARBA00022603"/>
    </source>
</evidence>
<gene>
    <name evidence="4" type="ORF">ACFOZ8_22930</name>
</gene>
<dbReference type="Proteomes" id="UP001595715">
    <property type="component" value="Unassembled WGS sequence"/>
</dbReference>
<dbReference type="GO" id="GO:0008168">
    <property type="term" value="F:methyltransferase activity"/>
    <property type="evidence" value="ECO:0007669"/>
    <property type="project" value="UniProtKB-KW"/>
</dbReference>
<dbReference type="InterPro" id="IPR041698">
    <property type="entry name" value="Methyltransf_25"/>
</dbReference>
<dbReference type="CDD" id="cd02440">
    <property type="entry name" value="AdoMet_MTases"/>
    <property type="match status" value="1"/>
</dbReference>
<evidence type="ECO:0000313" key="4">
    <source>
        <dbReference type="EMBL" id="MFC4102477.1"/>
    </source>
</evidence>
<dbReference type="SUPFAM" id="SSF53335">
    <property type="entry name" value="S-adenosyl-L-methionine-dependent methyltransferases"/>
    <property type="match status" value="1"/>
</dbReference>
<dbReference type="GO" id="GO:0032259">
    <property type="term" value="P:methylation"/>
    <property type="evidence" value="ECO:0007669"/>
    <property type="project" value="UniProtKB-KW"/>
</dbReference>
<reference evidence="5" key="1">
    <citation type="journal article" date="2019" name="Int. J. Syst. Evol. Microbiol.">
        <title>The Global Catalogue of Microorganisms (GCM) 10K type strain sequencing project: providing services to taxonomists for standard genome sequencing and annotation.</title>
        <authorList>
            <consortium name="The Broad Institute Genomics Platform"/>
            <consortium name="The Broad Institute Genome Sequencing Center for Infectious Disease"/>
            <person name="Wu L."/>
            <person name="Ma J."/>
        </authorList>
    </citation>
    <scope>NUCLEOTIDE SEQUENCE [LARGE SCALE GENOMIC DNA]</scope>
    <source>
        <strain evidence="5">IBRC-M 10987</strain>
    </source>
</reference>
<evidence type="ECO:0000256" key="2">
    <source>
        <dbReference type="ARBA" id="ARBA00022679"/>
    </source>
</evidence>
<keyword evidence="1 4" id="KW-0489">Methyltransferase</keyword>
<dbReference type="EC" id="2.1.1.-" evidence="4"/>
<dbReference type="PANTHER" id="PTHR43861:SF1">
    <property type="entry name" value="TRANS-ACONITATE 2-METHYLTRANSFERASE"/>
    <property type="match status" value="1"/>
</dbReference>
<name>A0ABV8K8V2_9BACL</name>
<evidence type="ECO:0000313" key="5">
    <source>
        <dbReference type="Proteomes" id="UP001595715"/>
    </source>
</evidence>
<comment type="caution">
    <text evidence="4">The sequence shown here is derived from an EMBL/GenBank/DDBJ whole genome shotgun (WGS) entry which is preliminary data.</text>
</comment>
<dbReference type="EMBL" id="JBHSAM010000033">
    <property type="protein sequence ID" value="MFC4102477.1"/>
    <property type="molecule type" value="Genomic_DNA"/>
</dbReference>
<organism evidence="4 5">
    <name type="scientific">Paenibacillus xanthanilyticus</name>
    <dbReference type="NCBI Taxonomy" id="1783531"/>
    <lineage>
        <taxon>Bacteria</taxon>
        <taxon>Bacillati</taxon>
        <taxon>Bacillota</taxon>
        <taxon>Bacilli</taxon>
        <taxon>Bacillales</taxon>
        <taxon>Paenibacillaceae</taxon>
        <taxon>Paenibacillus</taxon>
    </lineage>
</organism>
<keyword evidence="5" id="KW-1185">Reference proteome</keyword>
<sequence>MQKRIADRLVWAVKTLAVAPSDRILEIGCGNGSAVSLICKNLISGKVVAIDQSEKRIELARRVNAENVEAGKVTFLTAPLHEADLCQAQFDKIFAVNVNLFWMKAARELTILKERLLPGGAIYLFNQPPTKEKVGDIAERTVNNLRSAGFNVQPIVMGDIVPVPVVCVVADSGDA</sequence>
<dbReference type="InterPro" id="IPR029063">
    <property type="entry name" value="SAM-dependent_MTases_sf"/>
</dbReference>
<accession>A0ABV8K8V2</accession>